<dbReference type="AlphaFoldDB" id="A0A841HQG4"/>
<accession>A0A841HQG4</accession>
<proteinExistence type="predicted"/>
<sequence>MRISFIDPPAVRHLGELASLKKAILSHFDGDSGLRFHSDEDRWQAILRHYNPTQRLLIAGQIRELLSRDDSFVLAFWDKHSDYFGFETADEVRQYLSGKLRLFEQDSLSGSPVQESQPPL</sequence>
<keyword evidence="2" id="KW-1185">Reference proteome</keyword>
<comment type="caution">
    <text evidence="1">The sequence shown here is derived from an EMBL/GenBank/DDBJ whole genome shotgun (WGS) entry which is preliminary data.</text>
</comment>
<evidence type="ECO:0008006" key="3">
    <source>
        <dbReference type="Google" id="ProtNLM"/>
    </source>
</evidence>
<evidence type="ECO:0000313" key="1">
    <source>
        <dbReference type="EMBL" id="MBB6095591.1"/>
    </source>
</evidence>
<dbReference type="EMBL" id="JACHHZ010000005">
    <property type="protein sequence ID" value="MBB6095591.1"/>
    <property type="molecule type" value="Genomic_DNA"/>
</dbReference>
<protein>
    <recommendedName>
        <fullName evidence="3">CdiI immunity protein domain-containing protein</fullName>
    </recommendedName>
</protein>
<gene>
    <name evidence="1" type="ORF">HNQ60_004481</name>
</gene>
<evidence type="ECO:0000313" key="2">
    <source>
        <dbReference type="Proteomes" id="UP000588068"/>
    </source>
</evidence>
<reference evidence="1 2" key="1">
    <citation type="submission" date="2020-08" db="EMBL/GenBank/DDBJ databases">
        <title>Genomic Encyclopedia of Type Strains, Phase IV (KMG-IV): sequencing the most valuable type-strain genomes for metagenomic binning, comparative biology and taxonomic classification.</title>
        <authorList>
            <person name="Goeker M."/>
        </authorList>
    </citation>
    <scope>NUCLEOTIDE SEQUENCE [LARGE SCALE GENOMIC DNA]</scope>
    <source>
        <strain evidence="1 2">DSM 26723</strain>
    </source>
</reference>
<dbReference type="Proteomes" id="UP000588068">
    <property type="component" value="Unassembled WGS sequence"/>
</dbReference>
<name>A0A841HQG4_9GAMM</name>
<organism evidence="1 2">
    <name type="scientific">Povalibacter uvarum</name>
    <dbReference type="NCBI Taxonomy" id="732238"/>
    <lineage>
        <taxon>Bacteria</taxon>
        <taxon>Pseudomonadati</taxon>
        <taxon>Pseudomonadota</taxon>
        <taxon>Gammaproteobacteria</taxon>
        <taxon>Steroidobacterales</taxon>
        <taxon>Steroidobacteraceae</taxon>
        <taxon>Povalibacter</taxon>
    </lineage>
</organism>
<dbReference type="RefSeq" id="WP_184334944.1">
    <property type="nucleotide sequence ID" value="NZ_JACHHZ010000005.1"/>
</dbReference>